<sequence>MKIEIFEPTMCCSTGICGPSVDKNLVKIGEDIEALKNEFEGIVIERYQPQTHSMKFMANMEVGKLVKENGQKILPITVLNGKVIKAGAYPTLEELKSSLRGE</sequence>
<dbReference type="Pfam" id="PF06953">
    <property type="entry name" value="ArsD"/>
    <property type="match status" value="1"/>
</dbReference>
<dbReference type="AlphaFoldDB" id="A0A371J5V3"/>
<dbReference type="RefSeq" id="WP_094368231.1">
    <property type="nucleotide sequence ID" value="NZ_NOJY02000008.1"/>
</dbReference>
<protein>
    <submittedName>
        <fullName evidence="1">Arsenical resistance operon transcriptional repressor ArsD</fullName>
    </submittedName>
</protein>
<accession>A0A371J5V3</accession>
<keyword evidence="2" id="KW-1185">Reference proteome</keyword>
<reference evidence="1 2" key="1">
    <citation type="journal article" date="2017" name="Genome Announc.">
        <title>Draft Genome Sequence of Romboutsia weinsteinii sp. nov. Strain CCRI-19649(T) Isolated from Surface Water.</title>
        <authorList>
            <person name="Maheux A.F."/>
            <person name="Boudreau D.K."/>
            <person name="Berube E."/>
            <person name="Boissinot M."/>
            <person name="Cantin P."/>
            <person name="Raymond F."/>
            <person name="Corbeil J."/>
            <person name="Omar R.F."/>
            <person name="Bergeron M.G."/>
        </authorList>
    </citation>
    <scope>NUCLEOTIDE SEQUENCE [LARGE SCALE GENOMIC DNA]</scope>
    <source>
        <strain evidence="1 2">CCRI-19649</strain>
    </source>
</reference>
<comment type="caution">
    <text evidence="1">The sequence shown here is derived from an EMBL/GenBank/DDBJ whole genome shotgun (WGS) entry which is preliminary data.</text>
</comment>
<dbReference type="GO" id="GO:0046685">
    <property type="term" value="P:response to arsenic-containing substance"/>
    <property type="evidence" value="ECO:0007669"/>
    <property type="project" value="InterPro"/>
</dbReference>
<proteinExistence type="predicted"/>
<dbReference type="EMBL" id="NOJY02000008">
    <property type="protein sequence ID" value="RDY28160.1"/>
    <property type="molecule type" value="Genomic_DNA"/>
</dbReference>
<gene>
    <name evidence="1" type="ORF">CHL78_006090</name>
</gene>
<organism evidence="1 2">
    <name type="scientific">Romboutsia weinsteinii</name>
    <dbReference type="NCBI Taxonomy" id="2020949"/>
    <lineage>
        <taxon>Bacteria</taxon>
        <taxon>Bacillati</taxon>
        <taxon>Bacillota</taxon>
        <taxon>Clostridia</taxon>
        <taxon>Peptostreptococcales</taxon>
        <taxon>Peptostreptococcaceae</taxon>
        <taxon>Romboutsia</taxon>
    </lineage>
</organism>
<dbReference type="GO" id="GO:0003677">
    <property type="term" value="F:DNA binding"/>
    <property type="evidence" value="ECO:0007669"/>
    <property type="project" value="InterPro"/>
</dbReference>
<dbReference type="NCBIfam" id="NF033727">
    <property type="entry name" value="chaperon_ArsD"/>
    <property type="match status" value="1"/>
</dbReference>
<name>A0A371J5V3_9FIRM</name>
<evidence type="ECO:0000313" key="2">
    <source>
        <dbReference type="Proteomes" id="UP000215694"/>
    </source>
</evidence>
<dbReference type="Gene3D" id="3.40.30.10">
    <property type="entry name" value="Glutaredoxin"/>
    <property type="match status" value="1"/>
</dbReference>
<evidence type="ECO:0000313" key="1">
    <source>
        <dbReference type="EMBL" id="RDY28160.1"/>
    </source>
</evidence>
<dbReference type="OrthoDB" id="9801358at2"/>
<dbReference type="GO" id="GO:0045892">
    <property type="term" value="P:negative regulation of DNA-templated transcription"/>
    <property type="evidence" value="ECO:0007669"/>
    <property type="project" value="InterPro"/>
</dbReference>
<dbReference type="Proteomes" id="UP000215694">
    <property type="component" value="Unassembled WGS sequence"/>
</dbReference>
<dbReference type="InterPro" id="IPR010712">
    <property type="entry name" value="Arsenical-R_ArsD"/>
</dbReference>